<evidence type="ECO:0000256" key="5">
    <source>
        <dbReference type="RuleBase" id="RU003465"/>
    </source>
</evidence>
<dbReference type="InterPro" id="IPR000222">
    <property type="entry name" value="PP2C_BS"/>
</dbReference>
<dbReference type="Gene3D" id="3.60.40.10">
    <property type="entry name" value="PPM-type phosphatase domain"/>
    <property type="match status" value="1"/>
</dbReference>
<comment type="caution">
    <text evidence="7">The sequence shown here is derived from an EMBL/GenBank/DDBJ whole genome shotgun (WGS) entry which is preliminary data.</text>
</comment>
<evidence type="ECO:0000313" key="8">
    <source>
        <dbReference type="Proteomes" id="UP001439008"/>
    </source>
</evidence>
<dbReference type="EMBL" id="JBDODL010000684">
    <property type="protein sequence ID" value="MES1920462.1"/>
    <property type="molecule type" value="Genomic_DNA"/>
</dbReference>
<dbReference type="InterPro" id="IPR001932">
    <property type="entry name" value="PPM-type_phosphatase-like_dom"/>
</dbReference>
<dbReference type="SUPFAM" id="SSF81606">
    <property type="entry name" value="PP2C-like"/>
    <property type="match status" value="1"/>
</dbReference>
<dbReference type="PROSITE" id="PS51746">
    <property type="entry name" value="PPM_2"/>
    <property type="match status" value="1"/>
</dbReference>
<evidence type="ECO:0000256" key="3">
    <source>
        <dbReference type="ARBA" id="ARBA00022801"/>
    </source>
</evidence>
<dbReference type="SMART" id="SM00332">
    <property type="entry name" value="PP2Cc"/>
    <property type="match status" value="1"/>
</dbReference>
<dbReference type="Pfam" id="PF00481">
    <property type="entry name" value="PP2C"/>
    <property type="match status" value="1"/>
</dbReference>
<sequence length="318" mass="35638">MNKAPRTNFFPLKAKDPVIAIETGAFSDKGNKAENEDRFVIFEKLSQFSDEENNSPFRKHSYSFFAVYDGHGGSASAQYLETHLHHNLIEELHTVKDFSSDADPNSPEHIEFVKEVLVNAFLKTDRDLLEELKRRGKNDGSTAVVCLLVDDVAWVANVGDSKAVLTRERGKRPLKIGRLSKDHSPDFLEERRRIEKRGGFVKEGRVLGRLAVSRSFGDPTLKQYGVSATPYVSRVQLDAKRDSFLLLGCDGVWSHMAIKETVDFAHGELLDFSKPSAREVSRRLVKHAVMSRGAADNVTVVLLKIAGNAEEEVIKKEE</sequence>
<evidence type="ECO:0000313" key="7">
    <source>
        <dbReference type="EMBL" id="MES1920462.1"/>
    </source>
</evidence>
<keyword evidence="3 5" id="KW-0378">Hydrolase</keyword>
<evidence type="ECO:0000256" key="1">
    <source>
        <dbReference type="ARBA" id="ARBA00004170"/>
    </source>
</evidence>
<dbReference type="InterPro" id="IPR036457">
    <property type="entry name" value="PPM-type-like_dom_sf"/>
</dbReference>
<keyword evidence="2" id="KW-0479">Metal-binding</keyword>
<dbReference type="Proteomes" id="UP001439008">
    <property type="component" value="Unassembled WGS sequence"/>
</dbReference>
<dbReference type="PANTHER" id="PTHR47992">
    <property type="entry name" value="PROTEIN PHOSPHATASE"/>
    <property type="match status" value="1"/>
</dbReference>
<proteinExistence type="inferred from homology"/>
<dbReference type="InterPro" id="IPR015655">
    <property type="entry name" value="PP2C"/>
</dbReference>
<comment type="similarity">
    <text evidence="5">Belongs to the PP2C family.</text>
</comment>
<organism evidence="7 8">
    <name type="scientific">Bonamia ostreae</name>
    <dbReference type="NCBI Taxonomy" id="126728"/>
    <lineage>
        <taxon>Eukaryota</taxon>
        <taxon>Sar</taxon>
        <taxon>Rhizaria</taxon>
        <taxon>Endomyxa</taxon>
        <taxon>Ascetosporea</taxon>
        <taxon>Haplosporida</taxon>
        <taxon>Bonamia</taxon>
    </lineage>
</organism>
<reference evidence="7 8" key="1">
    <citation type="journal article" date="2024" name="BMC Biol.">
        <title>Comparative genomics of Ascetosporea gives new insight into the evolutionary basis for animal parasitism in Rhizaria.</title>
        <authorList>
            <person name="Hiltunen Thoren M."/>
            <person name="Onut-Brannstrom I."/>
            <person name="Alfjorden A."/>
            <person name="Peckova H."/>
            <person name="Swords F."/>
            <person name="Hooper C."/>
            <person name="Holzer A.S."/>
            <person name="Bass D."/>
            <person name="Burki F."/>
        </authorList>
    </citation>
    <scope>NUCLEOTIDE SEQUENCE [LARGE SCALE GENOMIC DNA]</scope>
    <source>
        <strain evidence="7">20-A016</strain>
    </source>
</reference>
<accession>A0ABV2ALB9</accession>
<name>A0ABV2ALB9_9EUKA</name>
<gene>
    <name evidence="7" type="ORF">MHBO_002127</name>
</gene>
<keyword evidence="8" id="KW-1185">Reference proteome</keyword>
<protein>
    <recommendedName>
        <fullName evidence="6">PPM-type phosphatase domain-containing protein</fullName>
    </recommendedName>
</protein>
<dbReference type="CDD" id="cd00143">
    <property type="entry name" value="PP2Cc"/>
    <property type="match status" value="1"/>
</dbReference>
<keyword evidence="4 5" id="KW-0904">Protein phosphatase</keyword>
<evidence type="ECO:0000259" key="6">
    <source>
        <dbReference type="PROSITE" id="PS51746"/>
    </source>
</evidence>
<dbReference type="PROSITE" id="PS01032">
    <property type="entry name" value="PPM_1"/>
    <property type="match status" value="1"/>
</dbReference>
<evidence type="ECO:0000256" key="2">
    <source>
        <dbReference type="ARBA" id="ARBA00022723"/>
    </source>
</evidence>
<evidence type="ECO:0000256" key="4">
    <source>
        <dbReference type="ARBA" id="ARBA00022912"/>
    </source>
</evidence>
<comment type="subcellular location">
    <subcellularLocation>
        <location evidence="1">Membrane</location>
        <topology evidence="1">Peripheral membrane protein</topology>
    </subcellularLocation>
</comment>
<feature type="domain" description="PPM-type phosphatase" evidence="6">
    <location>
        <begin position="22"/>
        <end position="305"/>
    </location>
</feature>